<feature type="transmembrane region" description="Helical" evidence="4">
    <location>
        <begin position="744"/>
        <end position="768"/>
    </location>
</feature>
<evidence type="ECO:0000313" key="8">
    <source>
        <dbReference type="Proteomes" id="UP001479606"/>
    </source>
</evidence>
<dbReference type="PROSITE" id="PS51677">
    <property type="entry name" value="NODB"/>
    <property type="match status" value="1"/>
</dbReference>
<dbReference type="Proteomes" id="UP001479606">
    <property type="component" value="Unassembled WGS sequence"/>
</dbReference>
<reference evidence="7 8" key="1">
    <citation type="journal article" date="2018" name="Arch. Microbiol.">
        <title>Hymenobacter segetis sp. nov., isolated from soil.</title>
        <authorList>
            <person name="Ten L.N."/>
            <person name="Lim S.J."/>
            <person name="Kim B.O."/>
            <person name="Kang I.K."/>
            <person name="Jung H.Y."/>
        </authorList>
    </citation>
    <scope>NUCLEOTIDE SEQUENCE [LARGE SCALE GENOMIC DNA]</scope>
    <source>
        <strain evidence="7 8">S7-3-11</strain>
    </source>
</reference>
<dbReference type="Pfam" id="PF01522">
    <property type="entry name" value="Polysacc_deac_1"/>
    <property type="match status" value="1"/>
</dbReference>
<dbReference type="RefSeq" id="WP_342296831.1">
    <property type="nucleotide sequence ID" value="NZ_JBCEVZ010000011.1"/>
</dbReference>
<dbReference type="PROSITE" id="PS51910">
    <property type="entry name" value="GH18_2"/>
    <property type="match status" value="1"/>
</dbReference>
<comment type="similarity">
    <text evidence="1">Belongs to the glycosyltransferase 2 family.</text>
</comment>
<proteinExistence type="inferred from homology"/>
<dbReference type="InterPro" id="IPR002509">
    <property type="entry name" value="NODB_dom"/>
</dbReference>
<dbReference type="InterPro" id="IPR011330">
    <property type="entry name" value="Glyco_hydro/deAcase_b/a-brl"/>
</dbReference>
<evidence type="ECO:0000313" key="7">
    <source>
        <dbReference type="EMBL" id="MEL5993920.1"/>
    </source>
</evidence>
<dbReference type="Pfam" id="PF00704">
    <property type="entry name" value="Glyco_hydro_18"/>
    <property type="match status" value="1"/>
</dbReference>
<protein>
    <submittedName>
        <fullName evidence="7">Glycosyltransferase</fullName>
        <ecNumber evidence="7">2.4.-.-</ecNumber>
    </submittedName>
</protein>
<keyword evidence="8" id="KW-1185">Reference proteome</keyword>
<dbReference type="CDD" id="cd06423">
    <property type="entry name" value="CESA_like"/>
    <property type="match status" value="1"/>
</dbReference>
<evidence type="ECO:0000259" key="6">
    <source>
        <dbReference type="PROSITE" id="PS51910"/>
    </source>
</evidence>
<dbReference type="Gene3D" id="3.90.550.10">
    <property type="entry name" value="Spore Coat Polysaccharide Biosynthesis Protein SpsA, Chain A"/>
    <property type="match status" value="1"/>
</dbReference>
<dbReference type="EC" id="2.4.-.-" evidence="7"/>
<dbReference type="SUPFAM" id="SSF51445">
    <property type="entry name" value="(Trans)glycosidases"/>
    <property type="match status" value="1"/>
</dbReference>
<dbReference type="EMBL" id="JBCEVZ010000011">
    <property type="protein sequence ID" value="MEL5993920.1"/>
    <property type="molecule type" value="Genomic_DNA"/>
</dbReference>
<gene>
    <name evidence="7" type="ORF">AAFH49_06845</name>
</gene>
<evidence type="ECO:0000256" key="3">
    <source>
        <dbReference type="ARBA" id="ARBA00022679"/>
    </source>
</evidence>
<dbReference type="PANTHER" id="PTHR43630">
    <property type="entry name" value="POLY-BETA-1,6-N-ACETYL-D-GLUCOSAMINE SYNTHASE"/>
    <property type="match status" value="1"/>
</dbReference>
<dbReference type="InterPro" id="IPR029070">
    <property type="entry name" value="Chitinase_insertion_sf"/>
</dbReference>
<name>A0ABU9LV45_9BACT</name>
<dbReference type="CDD" id="cd10962">
    <property type="entry name" value="CE4_GT2-like"/>
    <property type="match status" value="1"/>
</dbReference>
<dbReference type="Gene3D" id="3.20.20.370">
    <property type="entry name" value="Glycoside hydrolase/deacetylase"/>
    <property type="match status" value="1"/>
</dbReference>
<dbReference type="InterPro" id="IPR011583">
    <property type="entry name" value="Chitinase_II/V-like_cat"/>
</dbReference>
<keyword evidence="4" id="KW-0472">Membrane</keyword>
<dbReference type="InterPro" id="IPR001223">
    <property type="entry name" value="Glyco_hydro18_cat"/>
</dbReference>
<evidence type="ECO:0000259" key="5">
    <source>
        <dbReference type="PROSITE" id="PS51677"/>
    </source>
</evidence>
<dbReference type="SUPFAM" id="SSF88713">
    <property type="entry name" value="Glycoside hydrolase/deacetylase"/>
    <property type="match status" value="1"/>
</dbReference>
<dbReference type="SUPFAM" id="SSF53448">
    <property type="entry name" value="Nucleotide-diphospho-sugar transferases"/>
    <property type="match status" value="1"/>
</dbReference>
<feature type="transmembrane region" description="Helical" evidence="4">
    <location>
        <begin position="22"/>
        <end position="45"/>
    </location>
</feature>
<keyword evidence="4" id="KW-1133">Transmembrane helix</keyword>
<keyword evidence="2 7" id="KW-0328">Glycosyltransferase</keyword>
<evidence type="ECO:0000256" key="1">
    <source>
        <dbReference type="ARBA" id="ARBA00006739"/>
    </source>
</evidence>
<evidence type="ECO:0000256" key="2">
    <source>
        <dbReference type="ARBA" id="ARBA00022676"/>
    </source>
</evidence>
<dbReference type="SMART" id="SM00636">
    <property type="entry name" value="Glyco_18"/>
    <property type="match status" value="1"/>
</dbReference>
<organism evidence="7 8">
    <name type="scientific">Hymenobacter segetis</name>
    <dbReference type="NCBI Taxonomy" id="2025509"/>
    <lineage>
        <taxon>Bacteria</taxon>
        <taxon>Pseudomonadati</taxon>
        <taxon>Bacteroidota</taxon>
        <taxon>Cytophagia</taxon>
        <taxon>Cytophagales</taxon>
        <taxon>Hymenobacteraceae</taxon>
        <taxon>Hymenobacter</taxon>
    </lineage>
</organism>
<dbReference type="Pfam" id="PF13641">
    <property type="entry name" value="Glyco_tranf_2_3"/>
    <property type="match status" value="1"/>
</dbReference>
<dbReference type="Gene3D" id="3.10.50.10">
    <property type="match status" value="1"/>
</dbReference>
<feature type="transmembrane region" description="Helical" evidence="4">
    <location>
        <begin position="1072"/>
        <end position="1093"/>
    </location>
</feature>
<comment type="caution">
    <text evidence="7">The sequence shown here is derived from an EMBL/GenBank/DDBJ whole genome shotgun (WGS) entry which is preliminary data.</text>
</comment>
<feature type="domain" description="GH18" evidence="6">
    <location>
        <begin position="126"/>
        <end position="438"/>
    </location>
</feature>
<evidence type="ECO:0000256" key="4">
    <source>
        <dbReference type="SAM" id="Phobius"/>
    </source>
</evidence>
<keyword evidence="3 7" id="KW-0808">Transferase</keyword>
<dbReference type="InterPro" id="IPR029044">
    <property type="entry name" value="Nucleotide-diphossugar_trans"/>
</dbReference>
<dbReference type="InterPro" id="IPR017853">
    <property type="entry name" value="GH"/>
</dbReference>
<sequence length="1157" mass="128185">MSAADTSPQVFQSFSPRRWQRFLWGARMAVALLLLAGAGLAWALFQQSATLLPKAFGPNETYKQILNPAHLATLANRHNRAYQTLRQQLPRHVHGYRDPRSKAAVPLAQQVPPRRNPAPAFRDGLPIRAGFYVNWDAQSLNTLRHQVDKMNMVLPEWLFVPDQAGQLSTDIDTAALALLRRHPGVAVVPMISNYYKEKWNGGNVRRMIATERTRQLFITNVLQAIRRYGFQGVNIDFESLNLDDRAPLETFQRELYAALHAGGYLVTQDIAPLNDDYAPATLARSNDYLILMAYDQHETGSGPGPVAAHKWVEDILTKMEAQVDPRKLVLGLAAYGYDWRTDGGKKHIEGTDLTYQEALTTAKESEGKIHFDNDTYNLDFSYADEHDHPHQVFFTDAASNFNAMRAADDQGLAGVAVWRLGSEDPRLWTFFNRSLRADSLQKSGPVLMQRLRRPVGATDVDYIGEGEVLDILSGPQNGRIDLGLNAPDQLISEENYAVLPTSYVVRKLGLAPKTVVLTFDDGPDETYTPQVIKILQQENVPAAFFVVGENAENNVPLLRQLYDDGYEIGNHTFSHPNIANVSSARAELELNATRRLIECVTGHSTILFRPPYNADSEPQSLQEIEPIMLAKHENYLTVGESIDPQDWRKGVTADEIFNQVVKEQANGSVILLHDAGGNRAATVAALPRIIHYFKQRGYRFITVSELMHKPKAELMPALANDHDRHLAEANWATVVGLYFLEHGLYTLMLLGIILTLGRQLAVATLAWVQHRRTRAREAAAPAPPAETGGVWPRLSIIVPAYNEEVNAVRSLESLLRLDYPDFEVVFVDDGSKDATHALVSAAFANNPQVRVLTKPNGGKASALNYGIARAASDFVVCIDADTQLDPAALRHLLSHFDSPQVGAVAGNVKVGNERNLLTRWQAIEYITSQNFDRRAFALLGGITVVPGAIGAFRTAALRAVGGFTTDTLAEDCDLTIRLQRAGYGVTYAPRALAVTEAPETVAMFLKQRFRWSFGIMQAFCKHRAVCLNPRYGALGLVAFPNLLVFQLILPFLNPLADLLMLYSLFTGQGGPVLGYYLGFLGVDAAAAALAFGFEGERRSRLWGLLPQRFVYRQLMYVVLVRSVLRALKGELQSWGVLQRTGNVVAPVSGELTASRSV</sequence>
<keyword evidence="4" id="KW-0812">Transmembrane</keyword>
<dbReference type="GO" id="GO:0016757">
    <property type="term" value="F:glycosyltransferase activity"/>
    <property type="evidence" value="ECO:0007669"/>
    <property type="project" value="UniProtKB-KW"/>
</dbReference>
<dbReference type="PANTHER" id="PTHR43630:SF1">
    <property type="entry name" value="POLY-BETA-1,6-N-ACETYL-D-GLUCOSAMINE SYNTHASE"/>
    <property type="match status" value="1"/>
</dbReference>
<feature type="domain" description="NodB homology" evidence="5">
    <location>
        <begin position="513"/>
        <end position="701"/>
    </location>
</feature>
<dbReference type="Gene3D" id="3.20.20.80">
    <property type="entry name" value="Glycosidases"/>
    <property type="match status" value="1"/>
</dbReference>
<accession>A0ABU9LV45</accession>